<comment type="caution">
    <text evidence="1">The sequence shown here is derived from an EMBL/GenBank/DDBJ whole genome shotgun (WGS) entry which is preliminary data.</text>
</comment>
<name>A0A9Q3ACU8_9PSED</name>
<sequence>MKTVANPSQRLRLGFVGGGLESSIGATHRYAAQLDGHFELVAGVFARDPARNRAAAEAYGVAPERVYADYQPWPRPRQSARTAYRQSPSWHPMPCTCRPAWRSSTRAST</sequence>
<keyword evidence="2" id="KW-1185">Reference proteome</keyword>
<reference evidence="1" key="1">
    <citation type="journal article" date="2022" name="Int. J. Syst. Evol. Microbiol.">
        <title>Pseudomonas aegrilactucae sp. nov. and Pseudomonas morbosilactucae sp. nov., pathogens causing bacterial rot of lettuce in Japan.</title>
        <authorList>
            <person name="Sawada H."/>
            <person name="Fujikawa T."/>
            <person name="Satou M."/>
        </authorList>
    </citation>
    <scope>NUCLEOTIDE SEQUENCE</scope>
    <source>
        <strain evidence="1">MAFF 301350</strain>
    </source>
</reference>
<dbReference type="EMBL" id="JAHTBI010000021">
    <property type="protein sequence ID" value="MBV6286804.1"/>
    <property type="molecule type" value="Genomic_DNA"/>
</dbReference>
<proteinExistence type="predicted"/>
<dbReference type="Proteomes" id="UP001106592">
    <property type="component" value="Unassembled WGS sequence"/>
</dbReference>
<evidence type="ECO:0000313" key="1">
    <source>
        <dbReference type="EMBL" id="MBV6286804.1"/>
    </source>
</evidence>
<reference evidence="1" key="2">
    <citation type="journal article" date="2023" name="Plant Pathol.">
        <title>Dismantling and reorganizing Pseudomonas marginalis sensu#lato.</title>
        <authorList>
            <person name="Sawada H."/>
            <person name="Fujikawa T."/>
            <person name="Satou M."/>
        </authorList>
    </citation>
    <scope>NUCLEOTIDE SEQUENCE</scope>
    <source>
        <strain evidence="1">MAFF 301350</strain>
    </source>
</reference>
<gene>
    <name evidence="1" type="ORF">KUO17_07115</name>
</gene>
<evidence type="ECO:0008006" key="3">
    <source>
        <dbReference type="Google" id="ProtNLM"/>
    </source>
</evidence>
<dbReference type="AlphaFoldDB" id="A0A9Q3ACU8"/>
<evidence type="ECO:0000313" key="2">
    <source>
        <dbReference type="Proteomes" id="UP001106592"/>
    </source>
</evidence>
<dbReference type="RefSeq" id="WP_217974569.1">
    <property type="nucleotide sequence ID" value="NZ_JAHTBI010000021.1"/>
</dbReference>
<accession>A0A9Q3ACU8</accession>
<protein>
    <recommendedName>
        <fullName evidence="3">Gfo/Idh/MocA-like oxidoreductase N-terminal domain-containing protein</fullName>
    </recommendedName>
</protein>
<organism evidence="1 2">
    <name type="scientific">Pseudomonas aegrilactucae</name>
    <dbReference type="NCBI Taxonomy" id="2854028"/>
    <lineage>
        <taxon>Bacteria</taxon>
        <taxon>Pseudomonadati</taxon>
        <taxon>Pseudomonadota</taxon>
        <taxon>Gammaproteobacteria</taxon>
        <taxon>Pseudomonadales</taxon>
        <taxon>Pseudomonadaceae</taxon>
        <taxon>Pseudomonas</taxon>
    </lineage>
</organism>